<dbReference type="Proteomes" id="UP000188532">
    <property type="component" value="Unassembled WGS sequence"/>
</dbReference>
<evidence type="ECO:0000313" key="2">
    <source>
        <dbReference type="Proteomes" id="UP000188532"/>
    </source>
</evidence>
<gene>
    <name evidence="1" type="ORF">BZL29_4347</name>
</gene>
<name>A0A1V3X647_MYCKA</name>
<accession>A0A1V3X647</accession>
<dbReference type="AlphaFoldDB" id="A0A1V3X647"/>
<organism evidence="1 2">
    <name type="scientific">Mycobacterium kansasii</name>
    <dbReference type="NCBI Taxonomy" id="1768"/>
    <lineage>
        <taxon>Bacteria</taxon>
        <taxon>Bacillati</taxon>
        <taxon>Actinomycetota</taxon>
        <taxon>Actinomycetes</taxon>
        <taxon>Mycobacteriales</taxon>
        <taxon>Mycobacteriaceae</taxon>
        <taxon>Mycobacterium</taxon>
    </lineage>
</organism>
<proteinExistence type="predicted"/>
<evidence type="ECO:0000313" key="1">
    <source>
        <dbReference type="EMBL" id="OOK74713.1"/>
    </source>
</evidence>
<sequence length="82" mass="8304">MSSAQLSAKEPMPSVGSAAGSAIAGAAAPTAAPRTMAALTSTFVNIGFLLNRLLRIVRSAGPGWPVLDGRSQLCQHNALWGG</sequence>
<reference evidence="1 2" key="1">
    <citation type="submission" date="2017-02" db="EMBL/GenBank/DDBJ databases">
        <title>Complete genome sequences of Mycobacterium kansasii strains isolated from rhesus macaques.</title>
        <authorList>
            <person name="Panda A."/>
            <person name="Nagaraj S."/>
            <person name="Zhao X."/>
            <person name="Tettelin H."/>
            <person name="Detolla L.J."/>
        </authorList>
    </citation>
    <scope>NUCLEOTIDE SEQUENCE [LARGE SCALE GENOMIC DNA]</scope>
    <source>
        <strain evidence="1 2">11-3469</strain>
    </source>
</reference>
<dbReference type="EMBL" id="MVBN01000004">
    <property type="protein sequence ID" value="OOK74713.1"/>
    <property type="molecule type" value="Genomic_DNA"/>
</dbReference>
<protein>
    <submittedName>
        <fullName evidence="1">Uncharacterized protein</fullName>
    </submittedName>
</protein>
<comment type="caution">
    <text evidence="1">The sequence shown here is derived from an EMBL/GenBank/DDBJ whole genome shotgun (WGS) entry which is preliminary data.</text>
</comment>